<keyword evidence="1" id="KW-0472">Membrane</keyword>
<keyword evidence="1" id="KW-1133">Transmembrane helix</keyword>
<reference evidence="2 3" key="2">
    <citation type="submission" date="2024-02" db="EMBL/GenBank/DDBJ databases">
        <title>The Genome Sequence of Enterococcus diestrammenae JM9A.</title>
        <authorList>
            <person name="Earl A."/>
            <person name="Manson A."/>
            <person name="Gilmore M."/>
            <person name="Sanders J."/>
            <person name="Shea T."/>
            <person name="Howe W."/>
            <person name="Livny J."/>
            <person name="Cuomo C."/>
            <person name="Neafsey D."/>
            <person name="Birren B."/>
        </authorList>
    </citation>
    <scope>NUCLEOTIDE SEQUENCE [LARGE SCALE GENOMIC DNA]</scope>
    <source>
        <strain evidence="2 3">JM9A</strain>
    </source>
</reference>
<evidence type="ECO:0000256" key="1">
    <source>
        <dbReference type="SAM" id="Phobius"/>
    </source>
</evidence>
<comment type="caution">
    <text evidence="2">The sequence shown here is derived from an EMBL/GenBank/DDBJ whole genome shotgun (WGS) entry which is preliminary data.</text>
</comment>
<name>A0ABV0F3I1_9ENTE</name>
<feature type="transmembrane region" description="Helical" evidence="1">
    <location>
        <begin position="58"/>
        <end position="77"/>
    </location>
</feature>
<feature type="transmembrane region" description="Helical" evidence="1">
    <location>
        <begin position="34"/>
        <end position="52"/>
    </location>
</feature>
<accession>A0ABV0F3I1</accession>
<keyword evidence="1" id="KW-0812">Transmembrane</keyword>
<gene>
    <name evidence="2" type="ORF">BAU18_002225</name>
</gene>
<proteinExistence type="predicted"/>
<dbReference type="EMBL" id="MAEI02000001">
    <property type="protein sequence ID" value="MEO1782613.1"/>
    <property type="molecule type" value="Genomic_DNA"/>
</dbReference>
<protein>
    <submittedName>
        <fullName evidence="2">Uncharacterized protein</fullName>
    </submittedName>
</protein>
<reference evidence="3" key="1">
    <citation type="submission" date="2016-06" db="EMBL/GenBank/DDBJ databases">
        <title>Four novel species of enterococci isolated from chicken manure.</title>
        <authorList>
            <person name="Van Tyne D."/>
        </authorList>
    </citation>
    <scope>NUCLEOTIDE SEQUENCE [LARGE SCALE GENOMIC DNA]</scope>
    <source>
        <strain evidence="3">JM9A</strain>
    </source>
</reference>
<keyword evidence="3" id="KW-1185">Reference proteome</keyword>
<organism evidence="2 3">
    <name type="scientific">Enterococcus diestrammenae</name>
    <dbReference type="NCBI Taxonomy" id="1155073"/>
    <lineage>
        <taxon>Bacteria</taxon>
        <taxon>Bacillati</taxon>
        <taxon>Bacillota</taxon>
        <taxon>Bacilli</taxon>
        <taxon>Lactobacillales</taxon>
        <taxon>Enterococcaceae</taxon>
        <taxon>Enterococcus</taxon>
    </lineage>
</organism>
<evidence type="ECO:0000313" key="2">
    <source>
        <dbReference type="EMBL" id="MEO1782613.1"/>
    </source>
</evidence>
<evidence type="ECO:0000313" key="3">
    <source>
        <dbReference type="Proteomes" id="UP001429357"/>
    </source>
</evidence>
<dbReference type="Proteomes" id="UP001429357">
    <property type="component" value="Unassembled WGS sequence"/>
</dbReference>
<dbReference type="RefSeq" id="WP_161869612.1">
    <property type="nucleotide sequence ID" value="NZ_MAEI02000001.1"/>
</dbReference>
<sequence>MADLVFEIFFQWIFERTPAGASQRRFIIQGIVRSFLYLLILGLILMATVGFLKLSQLIGSLFFGAFFLALLYCFIRVTRGSLHNYRETFND</sequence>